<evidence type="ECO:0000256" key="1">
    <source>
        <dbReference type="SAM" id="Coils"/>
    </source>
</evidence>
<evidence type="ECO:0000313" key="2">
    <source>
        <dbReference type="EMBL" id="SJM59534.1"/>
    </source>
</evidence>
<feature type="coiled-coil region" evidence="1">
    <location>
        <begin position="100"/>
        <end position="137"/>
    </location>
</feature>
<evidence type="ECO:0000313" key="3">
    <source>
        <dbReference type="Proteomes" id="UP000195913"/>
    </source>
</evidence>
<dbReference type="Pfam" id="PF03993">
    <property type="entry name" value="DUF349"/>
    <property type="match status" value="3"/>
</dbReference>
<dbReference type="InterPro" id="IPR007139">
    <property type="entry name" value="DUF349"/>
</dbReference>
<keyword evidence="3" id="KW-1185">Reference proteome</keyword>
<gene>
    <name evidence="2" type="ORF">FM101_05840</name>
</gene>
<feature type="coiled-coil region" evidence="1">
    <location>
        <begin position="339"/>
        <end position="396"/>
    </location>
</feature>
<sequence length="427" mass="48609">MVPAPPAYSSDLDEAAKFSRVTDDGHVFVIVEGEEFPVGQYPDATPAEALAYFVRKHDDVVSQLLLLEQRVAAHAPSTDMNKTLDHLQQLVTERIMVGDLVALQTRLDAARQEVAERQKAERKTQEENRARELAAREAIVVEAEELAAQDPATVQWKQGSNRMNELFELWKTAQKNGPRLGRSTEDGLWKRFRGARTTFDRHRRAFFSRLDADNSEAKRVKEDLISRAEALSGSTDWGQTAGEYRRLMDEWKASKRASRKDDDALWARFRAAQDVFFNARSQANEELDQEFEENLTVKEKILAEARALLPIKDLAAAKKAFEPIRDRWEAAGKVPRSAMQRMEGGMRTVEDALRGAEDEKWRRSNPETKARSNSMLTQLEDTIAELETELETARASGDDRRIKKAEEALSARRAWFETLQESAQDFE</sequence>
<organism evidence="2 3">
    <name type="scientific">Arthrobacter rhombi</name>
    <dbReference type="NCBI Taxonomy" id="71253"/>
    <lineage>
        <taxon>Bacteria</taxon>
        <taxon>Bacillati</taxon>
        <taxon>Actinomycetota</taxon>
        <taxon>Actinomycetes</taxon>
        <taxon>Micrococcales</taxon>
        <taxon>Micrococcaceae</taxon>
        <taxon>Arthrobacter</taxon>
    </lineage>
</organism>
<accession>A0A1R4FUA8</accession>
<dbReference type="Proteomes" id="UP000195913">
    <property type="component" value="Unassembled WGS sequence"/>
</dbReference>
<keyword evidence="1" id="KW-0175">Coiled coil</keyword>
<name>A0A1R4FUA8_9MICC</name>
<dbReference type="AlphaFoldDB" id="A0A1R4FUA8"/>
<proteinExistence type="predicted"/>
<protein>
    <submittedName>
        <fullName evidence="2">ATPase involved in DNA repair</fullName>
    </submittedName>
</protein>
<dbReference type="EMBL" id="FUHW01000023">
    <property type="protein sequence ID" value="SJM59534.1"/>
    <property type="molecule type" value="Genomic_DNA"/>
</dbReference>
<reference evidence="2 3" key="1">
    <citation type="submission" date="2017-02" db="EMBL/GenBank/DDBJ databases">
        <authorList>
            <person name="Peterson S.W."/>
        </authorList>
    </citation>
    <scope>NUCLEOTIDE SEQUENCE [LARGE SCALE GENOMIC DNA]</scope>
    <source>
        <strain evidence="2 3">B Ar 00.02</strain>
    </source>
</reference>